<reference evidence="1 2" key="1">
    <citation type="submission" date="2017-09" db="EMBL/GenBank/DDBJ databases">
        <title>Genomics of the genus Arcobacter.</title>
        <authorList>
            <person name="Perez-Cataluna A."/>
            <person name="Figueras M.J."/>
            <person name="Salas-Masso N."/>
        </authorList>
    </citation>
    <scope>NUCLEOTIDE SEQUENCE [LARGE SCALE GENOMIC DNA]</scope>
    <source>
        <strain evidence="1 2">CECT 7386</strain>
    </source>
</reference>
<dbReference type="EMBL" id="NXID01000055">
    <property type="protein sequence ID" value="RXK13852.1"/>
    <property type="molecule type" value="Genomic_DNA"/>
</dbReference>
<comment type="caution">
    <text evidence="1">The sequence shown here is derived from an EMBL/GenBank/DDBJ whole genome shotgun (WGS) entry which is preliminary data.</text>
</comment>
<evidence type="ECO:0000313" key="1">
    <source>
        <dbReference type="EMBL" id="RXK13852.1"/>
    </source>
</evidence>
<accession>A0AAX2ADF6</accession>
<keyword evidence="2" id="KW-1185">Reference proteome</keyword>
<gene>
    <name evidence="1" type="ORF">CP985_12780</name>
</gene>
<sequence>MTIKLIRKNRCKYTEDTFYDVKWKWSWHKDKIVNLQCFCPTCNEELYYDDTTSNFVLTVSKVDFICEKCHKVVASIANENKNVHSAMMINKEIQRIINRKIKEI</sequence>
<dbReference type="AlphaFoldDB" id="A0AAX2ADF6"/>
<protein>
    <submittedName>
        <fullName evidence="1">Uncharacterized protein</fullName>
    </submittedName>
</protein>
<name>A0AAX2ADF6_9BACT</name>
<evidence type="ECO:0000313" key="2">
    <source>
        <dbReference type="Proteomes" id="UP000290092"/>
    </source>
</evidence>
<proteinExistence type="predicted"/>
<dbReference type="Proteomes" id="UP000290092">
    <property type="component" value="Unassembled WGS sequence"/>
</dbReference>
<organism evidence="1 2">
    <name type="scientific">Malaciobacter mytili LMG 24559</name>
    <dbReference type="NCBI Taxonomy" id="1032238"/>
    <lineage>
        <taxon>Bacteria</taxon>
        <taxon>Pseudomonadati</taxon>
        <taxon>Campylobacterota</taxon>
        <taxon>Epsilonproteobacteria</taxon>
        <taxon>Campylobacterales</taxon>
        <taxon>Arcobacteraceae</taxon>
        <taxon>Malaciobacter</taxon>
    </lineage>
</organism>